<dbReference type="Gene3D" id="3.30.420.10">
    <property type="entry name" value="Ribonuclease H-like superfamily/Ribonuclease H"/>
    <property type="match status" value="1"/>
</dbReference>
<accession>A0A4D7JX76</accession>
<dbReference type="InterPro" id="IPR012337">
    <property type="entry name" value="RNaseH-like_sf"/>
</dbReference>
<keyword evidence="3" id="KW-1185">Reference proteome</keyword>
<dbReference type="KEGG" id="fpf:DCC35_00605"/>
<dbReference type="GO" id="GO:0004527">
    <property type="term" value="F:exonuclease activity"/>
    <property type="evidence" value="ECO:0007669"/>
    <property type="project" value="UniProtKB-KW"/>
</dbReference>
<evidence type="ECO:0000259" key="1">
    <source>
        <dbReference type="Pfam" id="PF10108"/>
    </source>
</evidence>
<dbReference type="EMBL" id="CP028923">
    <property type="protein sequence ID" value="QCK13354.1"/>
    <property type="molecule type" value="Genomic_DNA"/>
</dbReference>
<dbReference type="Pfam" id="PF10108">
    <property type="entry name" value="DNA_pol_B_exo2"/>
    <property type="match status" value="1"/>
</dbReference>
<keyword evidence="2" id="KW-0269">Exonuclease</keyword>
<dbReference type="OrthoDB" id="9773351at2"/>
<sequence>MEIFQPPLNHILFLDIETAAIEPDFSMLSDRMQKIWIRKAETLRESEMYSPEEIWSKKAAIYAEFGKVICIGLGVIRQVDDEWQMRITHLNNDNENELLHQFSTLVREKFNQDKLFLCAHNGKEFDFPYLCRRMVVNQIQIPYVLNLAGKKPWEVQHLDTMDYWKFGDRKNFTSLEALAAIFDIPTSKSNLDGSKIHSAYYKENNLEAISTYCMQDVEVMMHIYLKLIGKTDISTTQYV</sequence>
<reference evidence="2 3" key="1">
    <citation type="submission" date="2018-04" db="EMBL/GenBank/DDBJ databases">
        <title>Complete genome uncultured novel isolate.</title>
        <authorList>
            <person name="Merlino G."/>
        </authorList>
    </citation>
    <scope>NUCLEOTIDE SEQUENCE [LARGE SCALE GENOMIC DNA]</scope>
    <source>
        <strain evidence="3">R1DC9</strain>
    </source>
</reference>
<keyword evidence="2" id="KW-0540">Nuclease</keyword>
<dbReference type="InterPro" id="IPR036397">
    <property type="entry name" value="RNaseH_sf"/>
</dbReference>
<organism evidence="2 3">
    <name type="scientific">Mangrovivirga cuniculi</name>
    <dbReference type="NCBI Taxonomy" id="2715131"/>
    <lineage>
        <taxon>Bacteria</taxon>
        <taxon>Pseudomonadati</taxon>
        <taxon>Bacteroidota</taxon>
        <taxon>Cytophagia</taxon>
        <taxon>Cytophagales</taxon>
        <taxon>Mangrovivirgaceae</taxon>
        <taxon>Mangrovivirga</taxon>
    </lineage>
</organism>
<name>A0A4D7JX76_9BACT</name>
<dbReference type="SUPFAM" id="SSF53098">
    <property type="entry name" value="Ribonuclease H-like"/>
    <property type="match status" value="1"/>
</dbReference>
<proteinExistence type="predicted"/>
<feature type="domain" description="Predicted 3'-5' exonuclease PolB-like" evidence="1">
    <location>
        <begin position="65"/>
        <end position="227"/>
    </location>
</feature>
<gene>
    <name evidence="2" type="ORF">DCC35_00605</name>
</gene>
<dbReference type="AlphaFoldDB" id="A0A4D7JX76"/>
<keyword evidence="2" id="KW-0378">Hydrolase</keyword>
<dbReference type="InterPro" id="IPR019288">
    <property type="entry name" value="3'-5'_exonuclease_PolB-like"/>
</dbReference>
<protein>
    <submittedName>
        <fullName evidence="2">3'-5' exonuclease</fullName>
    </submittedName>
</protein>
<dbReference type="GO" id="GO:0003676">
    <property type="term" value="F:nucleic acid binding"/>
    <property type="evidence" value="ECO:0007669"/>
    <property type="project" value="InterPro"/>
</dbReference>
<dbReference type="Proteomes" id="UP000298616">
    <property type="component" value="Chromosome"/>
</dbReference>
<evidence type="ECO:0000313" key="2">
    <source>
        <dbReference type="EMBL" id="QCK13354.1"/>
    </source>
</evidence>
<dbReference type="RefSeq" id="WP_137088948.1">
    <property type="nucleotide sequence ID" value="NZ_CP028923.1"/>
</dbReference>
<evidence type="ECO:0000313" key="3">
    <source>
        <dbReference type="Proteomes" id="UP000298616"/>
    </source>
</evidence>